<dbReference type="AlphaFoldDB" id="A0A232EY03"/>
<dbReference type="InterPro" id="IPR025662">
    <property type="entry name" value="Sigma_54_int_dom_ATP-bd_1"/>
</dbReference>
<sequence>MADNEEELAERRIKIVLVGDSGAGKTSIALKFCNDEFSRQYSPTAGIDFFLKNLSLGIYKNVNLHLWDVSGLALRGNMLDKYVYEANIILLVYDVTNSSSFDILEEWIAEIRELSQDVDSMPMMAIVGNKCDMEHQRTVKRERSHRFAAENGFHYQDMSARTGESVSLCIVNLAAKSLGVRLTKSDQDFHRPIVTAEIGDSVDIPIVKNRKIVKRRPNKKQITIHHFRPNFPMSKSAACSLQ</sequence>
<dbReference type="EMBL" id="NNAY01001695">
    <property type="protein sequence ID" value="OXU23197.1"/>
    <property type="molecule type" value="Genomic_DNA"/>
</dbReference>
<dbReference type="PROSITE" id="PS51421">
    <property type="entry name" value="RAS"/>
    <property type="match status" value="1"/>
</dbReference>
<name>A0A232EY03_9HYME</name>
<dbReference type="FunFam" id="3.40.50.300:FF:001447">
    <property type="entry name" value="Ras-related protein Rab-1B"/>
    <property type="match status" value="1"/>
</dbReference>
<dbReference type="STRING" id="543379.A0A232EY03"/>
<dbReference type="InterPro" id="IPR027417">
    <property type="entry name" value="P-loop_NTPase"/>
</dbReference>
<dbReference type="OrthoDB" id="10254700at2759"/>
<dbReference type="GO" id="GO:0005525">
    <property type="term" value="F:GTP binding"/>
    <property type="evidence" value="ECO:0007669"/>
    <property type="project" value="InterPro"/>
</dbReference>
<organism evidence="3 4">
    <name type="scientific">Trichomalopsis sarcophagae</name>
    <dbReference type="NCBI Taxonomy" id="543379"/>
    <lineage>
        <taxon>Eukaryota</taxon>
        <taxon>Metazoa</taxon>
        <taxon>Ecdysozoa</taxon>
        <taxon>Arthropoda</taxon>
        <taxon>Hexapoda</taxon>
        <taxon>Insecta</taxon>
        <taxon>Pterygota</taxon>
        <taxon>Neoptera</taxon>
        <taxon>Endopterygota</taxon>
        <taxon>Hymenoptera</taxon>
        <taxon>Apocrita</taxon>
        <taxon>Proctotrupomorpha</taxon>
        <taxon>Chalcidoidea</taxon>
        <taxon>Pteromalidae</taxon>
        <taxon>Pteromalinae</taxon>
        <taxon>Trichomalopsis</taxon>
    </lineage>
</organism>
<keyword evidence="4" id="KW-1185">Reference proteome</keyword>
<dbReference type="SMART" id="SM00175">
    <property type="entry name" value="RAB"/>
    <property type="match status" value="1"/>
</dbReference>
<evidence type="ECO:0000256" key="1">
    <source>
        <dbReference type="ARBA" id="ARBA00006270"/>
    </source>
</evidence>
<dbReference type="SUPFAM" id="SSF52540">
    <property type="entry name" value="P-loop containing nucleoside triphosphate hydrolases"/>
    <property type="match status" value="1"/>
</dbReference>
<dbReference type="NCBIfam" id="TIGR00231">
    <property type="entry name" value="small_GTP"/>
    <property type="match status" value="1"/>
</dbReference>
<dbReference type="InterPro" id="IPR005225">
    <property type="entry name" value="Small_GTP-bd"/>
</dbReference>
<evidence type="ECO:0008006" key="5">
    <source>
        <dbReference type="Google" id="ProtNLM"/>
    </source>
</evidence>
<evidence type="ECO:0000256" key="2">
    <source>
        <dbReference type="ARBA" id="ARBA00022741"/>
    </source>
</evidence>
<gene>
    <name evidence="3" type="ORF">TSAR_002930</name>
</gene>
<dbReference type="GO" id="GO:0003924">
    <property type="term" value="F:GTPase activity"/>
    <property type="evidence" value="ECO:0007669"/>
    <property type="project" value="InterPro"/>
</dbReference>
<keyword evidence="2" id="KW-0547">Nucleotide-binding</keyword>
<dbReference type="SMART" id="SM00176">
    <property type="entry name" value="RAN"/>
    <property type="match status" value="1"/>
</dbReference>
<evidence type="ECO:0000313" key="4">
    <source>
        <dbReference type="Proteomes" id="UP000215335"/>
    </source>
</evidence>
<dbReference type="PRINTS" id="PR00449">
    <property type="entry name" value="RASTRNSFRMNG"/>
</dbReference>
<dbReference type="SMART" id="SM00173">
    <property type="entry name" value="RAS"/>
    <property type="match status" value="1"/>
</dbReference>
<dbReference type="PANTHER" id="PTHR47978">
    <property type="match status" value="1"/>
</dbReference>
<reference evidence="3 4" key="1">
    <citation type="journal article" date="2017" name="Curr. Biol.">
        <title>The Evolution of Venom by Co-option of Single-Copy Genes.</title>
        <authorList>
            <person name="Martinson E.O."/>
            <person name="Mrinalini"/>
            <person name="Kelkar Y.D."/>
            <person name="Chang C.H."/>
            <person name="Werren J.H."/>
        </authorList>
    </citation>
    <scope>NUCLEOTIDE SEQUENCE [LARGE SCALE GENOMIC DNA]</scope>
    <source>
        <strain evidence="3 4">Alberta</strain>
        <tissue evidence="3">Whole body</tissue>
    </source>
</reference>
<accession>A0A232EY03</accession>
<comment type="similarity">
    <text evidence="1">Belongs to the small GTPase superfamily. Rab family.</text>
</comment>
<dbReference type="PROSITE" id="PS51419">
    <property type="entry name" value="RAB"/>
    <property type="match status" value="1"/>
</dbReference>
<protein>
    <recommendedName>
        <fullName evidence="5">Ras-related protein Rab-28</fullName>
    </recommendedName>
</protein>
<comment type="caution">
    <text evidence="3">The sequence shown here is derived from an EMBL/GenBank/DDBJ whole genome shotgun (WGS) entry which is preliminary data.</text>
</comment>
<evidence type="ECO:0000313" key="3">
    <source>
        <dbReference type="EMBL" id="OXU23197.1"/>
    </source>
</evidence>
<dbReference type="SMART" id="SM00174">
    <property type="entry name" value="RHO"/>
    <property type="match status" value="1"/>
</dbReference>
<dbReference type="Pfam" id="PF00071">
    <property type="entry name" value="Ras"/>
    <property type="match status" value="1"/>
</dbReference>
<dbReference type="Gene3D" id="3.40.50.300">
    <property type="entry name" value="P-loop containing nucleotide triphosphate hydrolases"/>
    <property type="match status" value="1"/>
</dbReference>
<proteinExistence type="inferred from homology"/>
<dbReference type="InterPro" id="IPR001806">
    <property type="entry name" value="Small_GTPase"/>
</dbReference>
<dbReference type="Proteomes" id="UP000215335">
    <property type="component" value="Unassembled WGS sequence"/>
</dbReference>
<dbReference type="PROSITE" id="PS00675">
    <property type="entry name" value="SIGMA54_INTERACT_1"/>
    <property type="match status" value="1"/>
</dbReference>